<reference evidence="2" key="1">
    <citation type="submission" date="2022-05" db="EMBL/GenBank/DDBJ databases">
        <title>Jatrophihabitans sp. SB3-54 whole genome sequence.</title>
        <authorList>
            <person name="Suh M.K."/>
            <person name="Eom M.K."/>
            <person name="Kim J.S."/>
            <person name="Kim H.S."/>
            <person name="Do H.E."/>
            <person name="Shin Y.K."/>
            <person name="Lee J.-S."/>
        </authorList>
    </citation>
    <scope>NUCLEOTIDE SEQUENCE</scope>
    <source>
        <strain evidence="2">SB3-54</strain>
    </source>
</reference>
<accession>A0ABY7K601</accession>
<feature type="transmembrane region" description="Helical" evidence="1">
    <location>
        <begin position="70"/>
        <end position="89"/>
    </location>
</feature>
<feature type="transmembrane region" description="Helical" evidence="1">
    <location>
        <begin position="122"/>
        <end position="148"/>
    </location>
</feature>
<evidence type="ECO:0000256" key="1">
    <source>
        <dbReference type="SAM" id="Phobius"/>
    </source>
</evidence>
<dbReference type="RefSeq" id="WP_269445588.1">
    <property type="nucleotide sequence ID" value="NZ_CP097463.1"/>
</dbReference>
<keyword evidence="1" id="KW-0812">Transmembrane</keyword>
<dbReference type="Proteomes" id="UP001164693">
    <property type="component" value="Chromosome"/>
</dbReference>
<organism evidence="2 3">
    <name type="scientific">Jatrophihabitans cynanchi</name>
    <dbReference type="NCBI Taxonomy" id="2944128"/>
    <lineage>
        <taxon>Bacteria</taxon>
        <taxon>Bacillati</taxon>
        <taxon>Actinomycetota</taxon>
        <taxon>Actinomycetes</taxon>
        <taxon>Jatrophihabitantales</taxon>
        <taxon>Jatrophihabitantaceae</taxon>
        <taxon>Jatrophihabitans</taxon>
    </lineage>
</organism>
<keyword evidence="1" id="KW-0472">Membrane</keyword>
<keyword evidence="3" id="KW-1185">Reference proteome</keyword>
<keyword evidence="1" id="KW-1133">Transmembrane helix</keyword>
<evidence type="ECO:0000313" key="2">
    <source>
        <dbReference type="EMBL" id="WAX59047.1"/>
    </source>
</evidence>
<feature type="transmembrane region" description="Helical" evidence="1">
    <location>
        <begin position="18"/>
        <end position="40"/>
    </location>
</feature>
<feature type="transmembrane region" description="Helical" evidence="1">
    <location>
        <begin position="96"/>
        <end position="116"/>
    </location>
</feature>
<name>A0ABY7K601_9ACTN</name>
<dbReference type="EMBL" id="CP097463">
    <property type="protein sequence ID" value="WAX59047.1"/>
    <property type="molecule type" value="Genomic_DNA"/>
</dbReference>
<sequence length="158" mass="16475">MSTHAAPPQARRARVPHALVAAPGAAGLVLVVIGTFLPWLRSGRRLRNSYETDGAIRRLLEPEGIAHTALSVWPVVSLACAVAIALYVFGLRVPAIVLALLIALTAGAVAVGALSAPTIHSVAVAATGPVTTLCGVALILAAVSIRFISFVRDDRRYR</sequence>
<gene>
    <name evidence="2" type="ORF">M6B22_09885</name>
</gene>
<evidence type="ECO:0000313" key="3">
    <source>
        <dbReference type="Proteomes" id="UP001164693"/>
    </source>
</evidence>
<protein>
    <submittedName>
        <fullName evidence="2">Uncharacterized protein</fullName>
    </submittedName>
</protein>
<proteinExistence type="predicted"/>